<feature type="transmembrane region" description="Helical" evidence="6">
    <location>
        <begin position="12"/>
        <end position="30"/>
    </location>
</feature>
<keyword evidence="4 6" id="KW-1133">Transmembrane helix</keyword>
<dbReference type="PANTHER" id="PTHR39087">
    <property type="entry name" value="UPF0104 MEMBRANE PROTEIN MJ1595"/>
    <property type="match status" value="1"/>
</dbReference>
<sequence length="343" mass="35631">MATRLAPVPRTAVKLLVSGAAAAGIIAVALPKVAGAQWSQIAGVLGGLSGAQLVLLTVVWLAGLWVQTPALTAALPGLTHRRALLLNLTGSFVSNLMPLGGAVGTVANWRMARTWGFTTVAFGRWAVLTNLVDTLLKFVLPGLALVWLGAAGLEVKGSVSTAAYVGLGLLTASVLAVWLVARDDRAVRWLGRVADRVVRRVRFVRPPEGGYAAWAASFRRDSADLVAHGWGRMVGGKLAYAALQAVLLWLCFRVIGAEVHPAVVGAAFAVERILTMAAITPGATGIVELGMVGVLVALGVEAAPAAAGVLLYRAFIFGMEIPVGGLAFGAWLMRTRGRVVAPA</sequence>
<gene>
    <name evidence="7" type="ORF">HJG52_19375</name>
</gene>
<reference evidence="7 8" key="1">
    <citation type="submission" date="2020-04" db="EMBL/GenBank/DDBJ databases">
        <title>Knoellia sp. isolate from air conditioner.</title>
        <authorList>
            <person name="Chea S."/>
            <person name="Kim D.-U."/>
        </authorList>
    </citation>
    <scope>NUCLEOTIDE SEQUENCE [LARGE SCALE GENOMIC DNA]</scope>
    <source>
        <strain evidence="7 8">DB2414S</strain>
    </source>
</reference>
<keyword evidence="5 6" id="KW-0472">Membrane</keyword>
<evidence type="ECO:0000256" key="5">
    <source>
        <dbReference type="ARBA" id="ARBA00023136"/>
    </source>
</evidence>
<dbReference type="InterPro" id="IPR022791">
    <property type="entry name" value="L-PG_synthase/AglD"/>
</dbReference>
<comment type="subcellular location">
    <subcellularLocation>
        <location evidence="1">Cell membrane</location>
        <topology evidence="1">Multi-pass membrane protein</topology>
    </subcellularLocation>
</comment>
<feature type="transmembrane region" description="Helical" evidence="6">
    <location>
        <begin position="276"/>
        <end position="298"/>
    </location>
</feature>
<evidence type="ECO:0000313" key="7">
    <source>
        <dbReference type="EMBL" id="NNM48153.1"/>
    </source>
</evidence>
<evidence type="ECO:0000313" key="8">
    <source>
        <dbReference type="Proteomes" id="UP000588586"/>
    </source>
</evidence>
<dbReference type="AlphaFoldDB" id="A0A849HN92"/>
<keyword evidence="8" id="KW-1185">Reference proteome</keyword>
<evidence type="ECO:0000256" key="6">
    <source>
        <dbReference type="SAM" id="Phobius"/>
    </source>
</evidence>
<evidence type="ECO:0000256" key="2">
    <source>
        <dbReference type="ARBA" id="ARBA00022475"/>
    </source>
</evidence>
<feature type="transmembrane region" description="Helical" evidence="6">
    <location>
        <begin position="162"/>
        <end position="181"/>
    </location>
</feature>
<feature type="transmembrane region" description="Helical" evidence="6">
    <location>
        <begin position="85"/>
        <end position="107"/>
    </location>
</feature>
<name>A0A849HN92_9MICO</name>
<dbReference type="RefSeq" id="WP_171245273.1">
    <property type="nucleotide sequence ID" value="NZ_JABEPQ010000006.1"/>
</dbReference>
<keyword evidence="2" id="KW-1003">Cell membrane</keyword>
<evidence type="ECO:0000256" key="1">
    <source>
        <dbReference type="ARBA" id="ARBA00004651"/>
    </source>
</evidence>
<keyword evidence="3 6" id="KW-0812">Transmembrane</keyword>
<evidence type="ECO:0000256" key="3">
    <source>
        <dbReference type="ARBA" id="ARBA00022692"/>
    </source>
</evidence>
<organism evidence="7 8">
    <name type="scientific">Knoellia koreensis</name>
    <dbReference type="NCBI Taxonomy" id="2730921"/>
    <lineage>
        <taxon>Bacteria</taxon>
        <taxon>Bacillati</taxon>
        <taxon>Actinomycetota</taxon>
        <taxon>Actinomycetes</taxon>
        <taxon>Micrococcales</taxon>
        <taxon>Intrasporangiaceae</taxon>
        <taxon>Knoellia</taxon>
    </lineage>
</organism>
<feature type="transmembrane region" description="Helical" evidence="6">
    <location>
        <begin position="310"/>
        <end position="333"/>
    </location>
</feature>
<feature type="transmembrane region" description="Helical" evidence="6">
    <location>
        <begin position="127"/>
        <end position="150"/>
    </location>
</feature>
<dbReference type="Proteomes" id="UP000588586">
    <property type="component" value="Unassembled WGS sequence"/>
</dbReference>
<feature type="transmembrane region" description="Helical" evidence="6">
    <location>
        <begin position="42"/>
        <end position="65"/>
    </location>
</feature>
<dbReference type="Pfam" id="PF03706">
    <property type="entry name" value="LPG_synthase_TM"/>
    <property type="match status" value="1"/>
</dbReference>
<proteinExistence type="predicted"/>
<protein>
    <submittedName>
        <fullName evidence="7">Flippase-like domain-containing protein</fullName>
    </submittedName>
</protein>
<evidence type="ECO:0000256" key="4">
    <source>
        <dbReference type="ARBA" id="ARBA00022989"/>
    </source>
</evidence>
<dbReference type="GO" id="GO:0005886">
    <property type="term" value="C:plasma membrane"/>
    <property type="evidence" value="ECO:0007669"/>
    <property type="project" value="UniProtKB-SubCell"/>
</dbReference>
<dbReference type="EMBL" id="JABEPQ010000006">
    <property type="protein sequence ID" value="NNM48153.1"/>
    <property type="molecule type" value="Genomic_DNA"/>
</dbReference>
<comment type="caution">
    <text evidence="7">The sequence shown here is derived from an EMBL/GenBank/DDBJ whole genome shotgun (WGS) entry which is preliminary data.</text>
</comment>
<accession>A0A849HN92</accession>
<dbReference type="PANTHER" id="PTHR39087:SF2">
    <property type="entry name" value="UPF0104 MEMBRANE PROTEIN MJ1595"/>
    <property type="match status" value="1"/>
</dbReference>